<evidence type="ECO:0000259" key="2">
    <source>
        <dbReference type="Pfam" id="PF14062"/>
    </source>
</evidence>
<evidence type="ECO:0000256" key="1">
    <source>
        <dbReference type="SAM" id="MobiDB-lite"/>
    </source>
</evidence>
<reference evidence="3" key="1">
    <citation type="submission" date="2023-03" db="EMBL/GenBank/DDBJ databases">
        <title>Actinorhabdospora filicis NBRC 111898.</title>
        <authorList>
            <person name="Ichikawa N."/>
            <person name="Sato H."/>
            <person name="Tonouchi N."/>
        </authorList>
    </citation>
    <scope>NUCLEOTIDE SEQUENCE</scope>
    <source>
        <strain evidence="3">NBRC 111898</strain>
    </source>
</reference>
<proteinExistence type="predicted"/>
<gene>
    <name evidence="3" type="ORF">Afil01_60100</name>
</gene>
<feature type="compositionally biased region" description="Pro residues" evidence="1">
    <location>
        <begin position="48"/>
        <end position="59"/>
    </location>
</feature>
<feature type="region of interest" description="Disordered" evidence="1">
    <location>
        <begin position="1"/>
        <end position="169"/>
    </location>
</feature>
<feature type="compositionally biased region" description="Basic and acidic residues" evidence="1">
    <location>
        <begin position="9"/>
        <end position="19"/>
    </location>
</feature>
<name>A0A9W6WCL4_9ACTN</name>
<dbReference type="Proteomes" id="UP001165079">
    <property type="component" value="Unassembled WGS sequence"/>
</dbReference>
<evidence type="ECO:0000313" key="3">
    <source>
        <dbReference type="EMBL" id="GLZ81203.1"/>
    </source>
</evidence>
<feature type="compositionally biased region" description="Low complexity" evidence="1">
    <location>
        <begin position="111"/>
        <end position="122"/>
    </location>
</feature>
<feature type="compositionally biased region" description="Low complexity" evidence="1">
    <location>
        <begin position="20"/>
        <end position="38"/>
    </location>
</feature>
<dbReference type="Pfam" id="PF14062">
    <property type="entry name" value="DUF4253"/>
    <property type="match status" value="1"/>
</dbReference>
<keyword evidence="4" id="KW-1185">Reference proteome</keyword>
<feature type="domain" description="DUF4253" evidence="2">
    <location>
        <begin position="291"/>
        <end position="397"/>
    </location>
</feature>
<dbReference type="InterPro" id="IPR025349">
    <property type="entry name" value="DUF4253"/>
</dbReference>
<dbReference type="AlphaFoldDB" id="A0A9W6WCL4"/>
<dbReference type="RefSeq" id="WP_285666611.1">
    <property type="nucleotide sequence ID" value="NZ_BSTX01000005.1"/>
</dbReference>
<organism evidence="3 4">
    <name type="scientific">Actinorhabdospora filicis</name>
    <dbReference type="NCBI Taxonomy" id="1785913"/>
    <lineage>
        <taxon>Bacteria</taxon>
        <taxon>Bacillati</taxon>
        <taxon>Actinomycetota</taxon>
        <taxon>Actinomycetes</taxon>
        <taxon>Micromonosporales</taxon>
        <taxon>Micromonosporaceae</taxon>
        <taxon>Actinorhabdospora</taxon>
    </lineage>
</organism>
<dbReference type="EMBL" id="BSTX01000005">
    <property type="protein sequence ID" value="GLZ81203.1"/>
    <property type="molecule type" value="Genomic_DNA"/>
</dbReference>
<comment type="caution">
    <text evidence="3">The sequence shown here is derived from an EMBL/GenBank/DDBJ whole genome shotgun (WGS) entry which is preliminary data.</text>
</comment>
<protein>
    <recommendedName>
        <fullName evidence="2">DUF4253 domain-containing protein</fullName>
    </recommendedName>
</protein>
<accession>A0A9W6WCL4</accession>
<evidence type="ECO:0000313" key="4">
    <source>
        <dbReference type="Proteomes" id="UP001165079"/>
    </source>
</evidence>
<sequence>MGLLQRLFGRQEDGDKPAAAEDTAPIAADDATARPAPDGGVLGDAAPLPEPADEPPPAEPVDEPREPIEEEAEEEPVLLTAPPEGDEEDVPLATVLPFRGTTVDEDEPADETPAPEAPVVPEFPDLFTPSRPRRELLGIEKPAAPEPEPDETPAPPPEVLPADTSGSPRAALRAAGVAVPPMHLVTTRGDARLWAFPVSDTEALGWWLEIRRVHDRTGWLPVLLGAAEGWLDDAESVLHEGDDELARLAEIDVEELLRTKAAEAGEPPRGVATLPTRGDSVFTVAKAPGLLGLVQAEHGWQVPALLPWAGSTNWEIFGAEHAAILRRWDEYVDVEVVAMSWDVLELYVAEPPTDPQEALALAGEVYAYCPDLLAAGVPTLDDLAQHMVKSKAWYFRWND</sequence>